<dbReference type="Pfam" id="PF02358">
    <property type="entry name" value="Trehalose_PPase"/>
    <property type="match status" value="2"/>
</dbReference>
<dbReference type="PANTHER" id="PTHR43768">
    <property type="entry name" value="TREHALOSE 6-PHOSPHATE PHOSPHATASE"/>
    <property type="match status" value="1"/>
</dbReference>
<dbReference type="FunFam" id="3.40.50.1000:FF:000099">
    <property type="entry name" value="Trehalose 6-phosphate phosphatase"/>
    <property type="match status" value="1"/>
</dbReference>
<evidence type="ECO:0000313" key="8">
    <source>
        <dbReference type="Proteomes" id="UP000807115"/>
    </source>
</evidence>
<dbReference type="Proteomes" id="UP000807115">
    <property type="component" value="Chromosome 2"/>
</dbReference>
<sequence length="315" mass="34863">MTKHAAYPSEDVVAVVAAPVPVSRHFTSFPPLKDAPLDCKKHVVVDLSASRDAIMGGSWFESMKASSPRHADDAEHHGDWMEKHPSALAQFEALLAAAKGKQIVLFLDYDGTLSPIVEDPDRAVMSEEMREAVRRVAEHFPTAIVSGRCRDKVFNFVKLTELYYAGSHGMDIQGPANHHLQANAEVVHYQAGTEFLPVIEEVFGTLTAKMEAIAGAKEWNAVNEEVRSVLKDYPNLKLTHGRKVLEIRPSIKWDKGKALEFLLKSLGYAGRNDVFPIYIGDDRTDEDAFKVKEFLCKLEKSAKEDAPDLASSGCT</sequence>
<comment type="cofactor">
    <cofactor evidence="2 6">
        <name>a divalent metal cation</name>
        <dbReference type="ChEBI" id="CHEBI:60240"/>
    </cofactor>
</comment>
<dbReference type="EC" id="3.1.3.12" evidence="6"/>
<dbReference type="GO" id="GO:0004805">
    <property type="term" value="F:trehalose-phosphatase activity"/>
    <property type="evidence" value="ECO:0007669"/>
    <property type="project" value="UniProtKB-EC"/>
</dbReference>
<dbReference type="InterPro" id="IPR023214">
    <property type="entry name" value="HAD_sf"/>
</dbReference>
<comment type="catalytic activity">
    <reaction evidence="1 6">
        <text>alpha,alpha-trehalose 6-phosphate + H2O = alpha,alpha-trehalose + phosphate</text>
        <dbReference type="Rhea" id="RHEA:23420"/>
        <dbReference type="ChEBI" id="CHEBI:15377"/>
        <dbReference type="ChEBI" id="CHEBI:16551"/>
        <dbReference type="ChEBI" id="CHEBI:43474"/>
        <dbReference type="ChEBI" id="CHEBI:58429"/>
        <dbReference type="EC" id="3.1.3.12"/>
    </reaction>
</comment>
<dbReference type="InterPro" id="IPR036412">
    <property type="entry name" value="HAD-like_sf"/>
</dbReference>
<dbReference type="InterPro" id="IPR003337">
    <property type="entry name" value="Trehalose_PPase"/>
</dbReference>
<evidence type="ECO:0000256" key="4">
    <source>
        <dbReference type="ARBA" id="ARBA00008770"/>
    </source>
</evidence>
<dbReference type="PANTHER" id="PTHR43768:SF34">
    <property type="entry name" value="TREHALOSE 6-PHOSPHATE PHOSPHATASE RA3"/>
    <property type="match status" value="1"/>
</dbReference>
<name>A0A921UXY5_SORBI</name>
<dbReference type="SUPFAM" id="SSF56784">
    <property type="entry name" value="HAD-like"/>
    <property type="match status" value="1"/>
</dbReference>
<accession>A0A921UXY5</accession>
<reference evidence="7" key="1">
    <citation type="journal article" date="2019" name="BMC Genomics">
        <title>A new reference genome for Sorghum bicolor reveals high levels of sequence similarity between sweet and grain genotypes: implications for the genetics of sugar metabolism.</title>
        <authorList>
            <person name="Cooper E.A."/>
            <person name="Brenton Z.W."/>
            <person name="Flinn B.S."/>
            <person name="Jenkins J."/>
            <person name="Shu S."/>
            <person name="Flowers D."/>
            <person name="Luo F."/>
            <person name="Wang Y."/>
            <person name="Xia P."/>
            <person name="Barry K."/>
            <person name="Daum C."/>
            <person name="Lipzen A."/>
            <person name="Yoshinaga Y."/>
            <person name="Schmutz J."/>
            <person name="Saski C."/>
            <person name="Vermerris W."/>
            <person name="Kresovich S."/>
        </authorList>
    </citation>
    <scope>NUCLEOTIDE SEQUENCE</scope>
</reference>
<gene>
    <name evidence="7" type="ORF">BDA96_02G400400</name>
</gene>
<organism evidence="7 8">
    <name type="scientific">Sorghum bicolor</name>
    <name type="common">Sorghum</name>
    <name type="synonym">Sorghum vulgare</name>
    <dbReference type="NCBI Taxonomy" id="4558"/>
    <lineage>
        <taxon>Eukaryota</taxon>
        <taxon>Viridiplantae</taxon>
        <taxon>Streptophyta</taxon>
        <taxon>Embryophyta</taxon>
        <taxon>Tracheophyta</taxon>
        <taxon>Spermatophyta</taxon>
        <taxon>Magnoliopsida</taxon>
        <taxon>Liliopsida</taxon>
        <taxon>Poales</taxon>
        <taxon>Poaceae</taxon>
        <taxon>PACMAD clade</taxon>
        <taxon>Panicoideae</taxon>
        <taxon>Andropogonodae</taxon>
        <taxon>Andropogoneae</taxon>
        <taxon>Sorghinae</taxon>
        <taxon>Sorghum</taxon>
    </lineage>
</organism>
<evidence type="ECO:0000313" key="7">
    <source>
        <dbReference type="EMBL" id="KAG0545891.1"/>
    </source>
</evidence>
<dbReference type="AlphaFoldDB" id="A0A921UXY5"/>
<evidence type="ECO:0000256" key="3">
    <source>
        <dbReference type="ARBA" id="ARBA00005199"/>
    </source>
</evidence>
<dbReference type="Gene3D" id="3.40.50.1000">
    <property type="entry name" value="HAD superfamily/HAD-like"/>
    <property type="match status" value="2"/>
</dbReference>
<comment type="pathway">
    <text evidence="3 6">Glycan biosynthesis; trehalose biosynthesis.</text>
</comment>
<keyword evidence="5 6" id="KW-0378">Hydrolase</keyword>
<dbReference type="InterPro" id="IPR044651">
    <property type="entry name" value="OTSB-like"/>
</dbReference>
<dbReference type="GO" id="GO:0005992">
    <property type="term" value="P:trehalose biosynthetic process"/>
    <property type="evidence" value="ECO:0007669"/>
    <property type="project" value="InterPro"/>
</dbReference>
<dbReference type="EMBL" id="CM027681">
    <property type="protein sequence ID" value="KAG0545891.1"/>
    <property type="molecule type" value="Genomic_DNA"/>
</dbReference>
<protein>
    <recommendedName>
        <fullName evidence="6">Trehalose 6-phosphate phosphatase</fullName>
        <ecNumber evidence="6">3.1.3.12</ecNumber>
    </recommendedName>
</protein>
<evidence type="ECO:0000256" key="2">
    <source>
        <dbReference type="ARBA" id="ARBA00001968"/>
    </source>
</evidence>
<comment type="similarity">
    <text evidence="4 6">Belongs to the trehalose phosphatase family.</text>
</comment>
<evidence type="ECO:0000256" key="5">
    <source>
        <dbReference type="ARBA" id="ARBA00022801"/>
    </source>
</evidence>
<evidence type="ECO:0000256" key="6">
    <source>
        <dbReference type="RuleBase" id="RU361117"/>
    </source>
</evidence>
<reference evidence="7" key="2">
    <citation type="submission" date="2020-10" db="EMBL/GenBank/DDBJ databases">
        <authorList>
            <person name="Cooper E.A."/>
            <person name="Brenton Z.W."/>
            <person name="Flinn B.S."/>
            <person name="Jenkins J."/>
            <person name="Shu S."/>
            <person name="Flowers D."/>
            <person name="Luo F."/>
            <person name="Wang Y."/>
            <person name="Xia P."/>
            <person name="Barry K."/>
            <person name="Daum C."/>
            <person name="Lipzen A."/>
            <person name="Yoshinaga Y."/>
            <person name="Schmutz J."/>
            <person name="Saski C."/>
            <person name="Vermerris W."/>
            <person name="Kresovich S."/>
        </authorList>
    </citation>
    <scope>NUCLEOTIDE SEQUENCE</scope>
</reference>
<evidence type="ECO:0000256" key="1">
    <source>
        <dbReference type="ARBA" id="ARBA00000500"/>
    </source>
</evidence>
<comment type="function">
    <text evidence="6">Removes the phosphate from trehalose 6-phosphate to produce free trehalose.</text>
</comment>
<dbReference type="NCBIfam" id="TIGR00685">
    <property type="entry name" value="T6PP"/>
    <property type="match status" value="1"/>
</dbReference>
<comment type="caution">
    <text evidence="7">The sequence shown here is derived from an EMBL/GenBank/DDBJ whole genome shotgun (WGS) entry which is preliminary data.</text>
</comment>
<proteinExistence type="inferred from homology"/>